<gene>
    <name evidence="3" type="ORF">ET475_12305</name>
</gene>
<evidence type="ECO:0000259" key="2">
    <source>
        <dbReference type="Pfam" id="PF12158"/>
    </source>
</evidence>
<organism evidence="3 4">
    <name type="scientific">Microbacterium protaetiae</name>
    <dbReference type="NCBI Taxonomy" id="2509458"/>
    <lineage>
        <taxon>Bacteria</taxon>
        <taxon>Bacillati</taxon>
        <taxon>Actinomycetota</taxon>
        <taxon>Actinomycetes</taxon>
        <taxon>Micrococcales</taxon>
        <taxon>Microbacteriaceae</taxon>
        <taxon>Microbacterium</taxon>
    </lineage>
</organism>
<evidence type="ECO:0000313" key="3">
    <source>
        <dbReference type="EMBL" id="QAY60686.1"/>
    </source>
</evidence>
<keyword evidence="1" id="KW-0472">Membrane</keyword>
<dbReference type="AlphaFoldDB" id="A0A4P6EFS0"/>
<keyword evidence="1" id="KW-0812">Transmembrane</keyword>
<feature type="transmembrane region" description="Helical" evidence="1">
    <location>
        <begin position="132"/>
        <end position="154"/>
    </location>
</feature>
<dbReference type="Proteomes" id="UP000293995">
    <property type="component" value="Chromosome"/>
</dbReference>
<proteinExistence type="predicted"/>
<dbReference type="EMBL" id="CP035494">
    <property type="protein sequence ID" value="QAY60686.1"/>
    <property type="molecule type" value="Genomic_DNA"/>
</dbReference>
<keyword evidence="4" id="KW-1185">Reference proteome</keyword>
<evidence type="ECO:0000256" key="1">
    <source>
        <dbReference type="SAM" id="Phobius"/>
    </source>
</evidence>
<sequence length="358" mass="37904">MTATAPARPRARSSALAIAAVVFLALIAGLIGGVLIALSQVDYTGYTERTTATVTDIVTKTGGGTGHHGVTTHTYYLDFEADGQTFTHERLQGVTTGTVQIGDTIELAYPPGQPHKAVTVDTTHASTSLFELLFGIGLLVLGAGGLLAALLWAVRSHRKKRLSAEVTSDAALVAPPTPIDPRLLPVPWPWEQVVAHLAHAAEDQPFSVAPRADGSVEVTHAVADARWFTLLRAHDLTSTFVCRLHPRSPGRYARTDTLYDVEWAAGVGGLRATGRVQAGRVWSFQRRVDYGFGADGAFGRQVDVTFSSSDVPRWIDAALSSSGWKSALDAQSRWGLVGVGIGGVAVVVAVILAILTAI</sequence>
<accession>A0A4P6EFS0</accession>
<name>A0A4P6EFS0_9MICO</name>
<feature type="transmembrane region" description="Helical" evidence="1">
    <location>
        <begin position="334"/>
        <end position="355"/>
    </location>
</feature>
<dbReference type="OrthoDB" id="4207784at2"/>
<protein>
    <submittedName>
        <fullName evidence="3">DUF3592 domain-containing protein</fullName>
    </submittedName>
</protein>
<dbReference type="KEGG" id="mprt:ET475_12305"/>
<dbReference type="RefSeq" id="WP_129390594.1">
    <property type="nucleotide sequence ID" value="NZ_CP035494.1"/>
</dbReference>
<feature type="domain" description="DUF3592" evidence="2">
    <location>
        <begin position="50"/>
        <end position="120"/>
    </location>
</feature>
<evidence type="ECO:0000313" key="4">
    <source>
        <dbReference type="Proteomes" id="UP000293995"/>
    </source>
</evidence>
<dbReference type="InterPro" id="IPR021994">
    <property type="entry name" value="DUF3592"/>
</dbReference>
<keyword evidence="1" id="KW-1133">Transmembrane helix</keyword>
<reference evidence="3 4" key="1">
    <citation type="submission" date="2019-01" db="EMBL/GenBank/DDBJ databases">
        <title>Genome sequencing of strain DFW100M-13.</title>
        <authorList>
            <person name="Heo J."/>
            <person name="Kim S.-J."/>
            <person name="Kim J.-S."/>
            <person name="Hong S.-B."/>
            <person name="Kwon S.-W."/>
        </authorList>
    </citation>
    <scope>NUCLEOTIDE SEQUENCE [LARGE SCALE GENOMIC DNA]</scope>
    <source>
        <strain evidence="3 4">DFW100M-13</strain>
    </source>
</reference>
<dbReference type="Pfam" id="PF12158">
    <property type="entry name" value="DUF3592"/>
    <property type="match status" value="1"/>
</dbReference>
<feature type="transmembrane region" description="Helical" evidence="1">
    <location>
        <begin position="15"/>
        <end position="38"/>
    </location>
</feature>